<feature type="region of interest" description="Disordered" evidence="1">
    <location>
        <begin position="56"/>
        <end position="101"/>
    </location>
</feature>
<sequence length="117" mass="13235">LNRLAPSYNTNTTPTTNNNSSLMRSFHGQPSNRFAIAPPMTSLSSERLTHHNIDRNFTLPSDRSYKHPDRSYTLSSRTNTQSSLTEDDRTTTSGSYSVNPEDIRREIDSMIVRDSVV</sequence>
<protein>
    <submittedName>
        <fullName evidence="2">Uncharacterized protein</fullName>
    </submittedName>
</protein>
<dbReference type="EMBL" id="HACG01004667">
    <property type="protein sequence ID" value="CEK51532.1"/>
    <property type="molecule type" value="Transcribed_RNA"/>
</dbReference>
<dbReference type="AlphaFoldDB" id="A0A0B6Y5G6"/>
<feature type="region of interest" description="Disordered" evidence="1">
    <location>
        <begin position="1"/>
        <end position="33"/>
    </location>
</feature>
<accession>A0A0B6Y5G6</accession>
<feature type="compositionally biased region" description="Polar residues" evidence="1">
    <location>
        <begin position="72"/>
        <end position="84"/>
    </location>
</feature>
<evidence type="ECO:0000313" key="2">
    <source>
        <dbReference type="EMBL" id="CEK51532.1"/>
    </source>
</evidence>
<feature type="compositionally biased region" description="Polar residues" evidence="1">
    <location>
        <begin position="20"/>
        <end position="32"/>
    </location>
</feature>
<gene>
    <name evidence="2" type="primary">ORF13660</name>
</gene>
<name>A0A0B6Y5G6_9EUPU</name>
<feature type="compositionally biased region" description="Low complexity" evidence="1">
    <location>
        <begin position="9"/>
        <end position="19"/>
    </location>
</feature>
<reference evidence="2" key="1">
    <citation type="submission" date="2014-12" db="EMBL/GenBank/DDBJ databases">
        <title>Insight into the proteome of Arion vulgaris.</title>
        <authorList>
            <person name="Aradska J."/>
            <person name="Bulat T."/>
            <person name="Smidak R."/>
            <person name="Sarate P."/>
            <person name="Gangsoo J."/>
            <person name="Sialana F."/>
            <person name="Bilban M."/>
            <person name="Lubec G."/>
        </authorList>
    </citation>
    <scope>NUCLEOTIDE SEQUENCE</scope>
    <source>
        <tissue evidence="2">Skin</tissue>
    </source>
</reference>
<evidence type="ECO:0000256" key="1">
    <source>
        <dbReference type="SAM" id="MobiDB-lite"/>
    </source>
</evidence>
<feature type="non-terminal residue" evidence="2">
    <location>
        <position position="1"/>
    </location>
</feature>
<organism evidence="2">
    <name type="scientific">Arion vulgaris</name>
    <dbReference type="NCBI Taxonomy" id="1028688"/>
    <lineage>
        <taxon>Eukaryota</taxon>
        <taxon>Metazoa</taxon>
        <taxon>Spiralia</taxon>
        <taxon>Lophotrochozoa</taxon>
        <taxon>Mollusca</taxon>
        <taxon>Gastropoda</taxon>
        <taxon>Heterobranchia</taxon>
        <taxon>Euthyneura</taxon>
        <taxon>Panpulmonata</taxon>
        <taxon>Eupulmonata</taxon>
        <taxon>Stylommatophora</taxon>
        <taxon>Helicina</taxon>
        <taxon>Arionoidea</taxon>
        <taxon>Arionidae</taxon>
        <taxon>Arion</taxon>
    </lineage>
</organism>
<proteinExistence type="predicted"/>